<dbReference type="PANTHER" id="PTHR21599:SF0">
    <property type="entry name" value="GLYCERATE KINASE"/>
    <property type="match status" value="1"/>
</dbReference>
<evidence type="ECO:0000256" key="2">
    <source>
        <dbReference type="ARBA" id="ARBA00022679"/>
    </source>
</evidence>
<evidence type="ECO:0000256" key="1">
    <source>
        <dbReference type="ARBA" id="ARBA00006284"/>
    </source>
</evidence>
<dbReference type="PANTHER" id="PTHR21599">
    <property type="entry name" value="GLYCERATE KINASE"/>
    <property type="match status" value="1"/>
</dbReference>
<dbReference type="GO" id="GO:0008887">
    <property type="term" value="F:glycerate kinase activity"/>
    <property type="evidence" value="ECO:0007669"/>
    <property type="project" value="UniProtKB-UniRule"/>
</dbReference>
<proteinExistence type="inferred from homology"/>
<comment type="caution">
    <text evidence="5">The sequence shown here is derived from an EMBL/GenBank/DDBJ whole genome shotgun (WGS) entry which is preliminary data.</text>
</comment>
<dbReference type="RefSeq" id="WP_003846589.1">
    <property type="nucleotide sequence ID" value="NZ_BQKK01000006.1"/>
</dbReference>
<sequence>MSTVLICCDKFKGSATSAEVSEALATGLTRAGHDVAVSPLADGGDGTLEAFDSLGYRRIPTHARGSDGRVIATEYGMKDSTAVIEIARVCGLDQASPDGQTPASDAARQASSCGVGDLIIDAVDQGASRIIIGLGGSATTDAGFGLAQALGVEFFDAKSSPVSHVRDMGSVARASLVRIDPRLASVEFVIASDVRNPLTGSTGAAAVYGPQKGLNSADVQEIHQAIGHFAQVVEETTGLPGIAQRPGAGAAGGLGFMAAALLSATMCSGVDLILDETGGEKLLEQADLVITGEGRIDAQTLSGKAPAGIAERARSRGIPVVAVCGQNQLEGASASSLFEAIYSLAEYESDVHECIRNPLPILENIGRDIAEHHFA</sequence>
<keyword evidence="2 4" id="KW-0808">Transferase</keyword>
<dbReference type="Gene3D" id="3.90.1510.10">
    <property type="entry name" value="Glycerate kinase, domain 2"/>
    <property type="match status" value="1"/>
</dbReference>
<organism evidence="5 6">
    <name type="scientific">Corynebacterium ammoniagenes</name>
    <name type="common">Brevibacterium ammoniagenes</name>
    <dbReference type="NCBI Taxonomy" id="1697"/>
    <lineage>
        <taxon>Bacteria</taxon>
        <taxon>Bacillati</taxon>
        <taxon>Actinomycetota</taxon>
        <taxon>Actinomycetes</taxon>
        <taxon>Mycobacteriales</taxon>
        <taxon>Corynebacteriaceae</taxon>
        <taxon>Corynebacterium</taxon>
    </lineage>
</organism>
<evidence type="ECO:0000256" key="4">
    <source>
        <dbReference type="PIRNR" id="PIRNR006078"/>
    </source>
</evidence>
<dbReference type="AlphaFoldDB" id="A0AAV5GBM6"/>
<evidence type="ECO:0000256" key="3">
    <source>
        <dbReference type="ARBA" id="ARBA00022777"/>
    </source>
</evidence>
<dbReference type="SUPFAM" id="SSF110738">
    <property type="entry name" value="Glycerate kinase I"/>
    <property type="match status" value="1"/>
</dbReference>
<accession>A0AAV5GBM6</accession>
<reference evidence="5" key="1">
    <citation type="submission" date="2021-12" db="EMBL/GenBank/DDBJ databases">
        <title>Draft genome sequence of Corynebacterium ammoniagenes strain T-723.</title>
        <authorList>
            <person name="Matsuzawa M."/>
            <person name="Hiratani M."/>
            <person name="Abe I."/>
            <person name="Tsuji Y."/>
            <person name="Nakamura J."/>
        </authorList>
    </citation>
    <scope>NUCLEOTIDE SEQUENCE</scope>
    <source>
        <strain evidence="5">T-723</strain>
    </source>
</reference>
<dbReference type="InterPro" id="IPR004381">
    <property type="entry name" value="Glycerate_kinase"/>
</dbReference>
<dbReference type="InterPro" id="IPR018197">
    <property type="entry name" value="Glycerate_kinase_RE-like"/>
</dbReference>
<dbReference type="PIRSF" id="PIRSF006078">
    <property type="entry name" value="GlxK"/>
    <property type="match status" value="1"/>
</dbReference>
<comment type="similarity">
    <text evidence="1 4">Belongs to the glycerate kinase type-1 family.</text>
</comment>
<gene>
    <name evidence="5" type="ORF">CAT723_21540</name>
</gene>
<name>A0AAV5GBM6_CORAM</name>
<keyword evidence="3 4" id="KW-0418">Kinase</keyword>
<dbReference type="Gene3D" id="3.40.50.10350">
    <property type="entry name" value="Glycerate kinase, domain 1"/>
    <property type="match status" value="1"/>
</dbReference>
<evidence type="ECO:0000313" key="5">
    <source>
        <dbReference type="EMBL" id="GJN43675.1"/>
    </source>
</evidence>
<dbReference type="EMBL" id="BQKK01000006">
    <property type="protein sequence ID" value="GJN43675.1"/>
    <property type="molecule type" value="Genomic_DNA"/>
</dbReference>
<dbReference type="NCBIfam" id="TIGR00045">
    <property type="entry name" value="glycerate kinase"/>
    <property type="match status" value="1"/>
</dbReference>
<dbReference type="InterPro" id="IPR018193">
    <property type="entry name" value="Glyc_kinase_flavodox-like_fold"/>
</dbReference>
<dbReference type="GO" id="GO:0031388">
    <property type="term" value="P:organic acid phosphorylation"/>
    <property type="evidence" value="ECO:0007669"/>
    <property type="project" value="UniProtKB-UniRule"/>
</dbReference>
<evidence type="ECO:0000313" key="6">
    <source>
        <dbReference type="Proteomes" id="UP001054925"/>
    </source>
</evidence>
<dbReference type="Pfam" id="PF02595">
    <property type="entry name" value="Gly_kinase"/>
    <property type="match status" value="1"/>
</dbReference>
<dbReference type="Proteomes" id="UP001054925">
    <property type="component" value="Unassembled WGS sequence"/>
</dbReference>
<dbReference type="InterPro" id="IPR036129">
    <property type="entry name" value="Glycerate_kinase_sf"/>
</dbReference>
<protein>
    <submittedName>
        <fullName evidence="5">Glycerate kinase</fullName>
    </submittedName>
</protein>